<gene>
    <name evidence="2" type="ORF">OIH86_11630</name>
</gene>
<protein>
    <submittedName>
        <fullName evidence="2">Uncharacterized protein</fullName>
    </submittedName>
</protein>
<name>A0ABT3DII6_9BACI</name>
<dbReference type="Proteomes" id="UP001526147">
    <property type="component" value="Unassembled WGS sequence"/>
</dbReference>
<organism evidence="2 3">
    <name type="scientific">Metabacillus halosaccharovorans</name>
    <dbReference type="NCBI Taxonomy" id="930124"/>
    <lineage>
        <taxon>Bacteria</taxon>
        <taxon>Bacillati</taxon>
        <taxon>Bacillota</taxon>
        <taxon>Bacilli</taxon>
        <taxon>Bacillales</taxon>
        <taxon>Bacillaceae</taxon>
        <taxon>Metabacillus</taxon>
    </lineage>
</organism>
<sequence>MKARSLFASIGISLVTFAVLAFYDESHIFYNIICSFAGLFILSLSHRFLK</sequence>
<keyword evidence="1" id="KW-0472">Membrane</keyword>
<comment type="caution">
    <text evidence="2">The sequence shown here is derived from an EMBL/GenBank/DDBJ whole genome shotgun (WGS) entry which is preliminary data.</text>
</comment>
<feature type="transmembrane region" description="Helical" evidence="1">
    <location>
        <begin position="5"/>
        <end position="23"/>
    </location>
</feature>
<dbReference type="EMBL" id="JAOYEY010000037">
    <property type="protein sequence ID" value="MCV9886311.1"/>
    <property type="molecule type" value="Genomic_DNA"/>
</dbReference>
<dbReference type="RefSeq" id="WP_169908294.1">
    <property type="nucleotide sequence ID" value="NZ_JAOYEY010000037.1"/>
</dbReference>
<evidence type="ECO:0000313" key="2">
    <source>
        <dbReference type="EMBL" id="MCV9886311.1"/>
    </source>
</evidence>
<keyword evidence="1" id="KW-0812">Transmembrane</keyword>
<reference evidence="2 3" key="1">
    <citation type="submission" date="2022-10" db="EMBL/GenBank/DDBJ databases">
        <title>Draft genome assembly of moderately radiation resistant bacterium Metabacillus halosaccharovorans.</title>
        <authorList>
            <person name="Pal S."/>
            <person name="Gopinathan A."/>
        </authorList>
    </citation>
    <scope>NUCLEOTIDE SEQUENCE [LARGE SCALE GENOMIC DNA]</scope>
    <source>
        <strain evidence="2 3">VITHBRA001</strain>
    </source>
</reference>
<keyword evidence="3" id="KW-1185">Reference proteome</keyword>
<proteinExistence type="predicted"/>
<feature type="transmembrane region" description="Helical" evidence="1">
    <location>
        <begin position="29"/>
        <end position="49"/>
    </location>
</feature>
<evidence type="ECO:0000313" key="3">
    <source>
        <dbReference type="Proteomes" id="UP001526147"/>
    </source>
</evidence>
<accession>A0ABT3DII6</accession>
<keyword evidence="1" id="KW-1133">Transmembrane helix</keyword>
<evidence type="ECO:0000256" key="1">
    <source>
        <dbReference type="SAM" id="Phobius"/>
    </source>
</evidence>